<dbReference type="RefSeq" id="WP_301125270.1">
    <property type="nucleotide sequence ID" value="NZ_JAUHPV010000001.1"/>
</dbReference>
<accession>A0ABT8FXM2</accession>
<dbReference type="EMBL" id="JAUHPV010000001">
    <property type="protein sequence ID" value="MDN4471543.1"/>
    <property type="molecule type" value="Genomic_DNA"/>
</dbReference>
<comment type="caution">
    <text evidence="10">The sequence shown here is derived from an EMBL/GenBank/DDBJ whole genome shotgun (WGS) entry which is preliminary data.</text>
</comment>
<evidence type="ECO:0000313" key="10">
    <source>
        <dbReference type="EMBL" id="MDN4471543.1"/>
    </source>
</evidence>
<proteinExistence type="inferred from homology"/>
<comment type="subcellular location">
    <subcellularLocation>
        <location evidence="1 7">Cell membrane</location>
        <topology evidence="1 7">Multi-pass membrane protein</topology>
    </subcellularLocation>
</comment>
<feature type="domain" description="VTT" evidence="9">
    <location>
        <begin position="45"/>
        <end position="169"/>
    </location>
</feature>
<feature type="transmembrane region" description="Helical" evidence="7">
    <location>
        <begin position="26"/>
        <end position="45"/>
    </location>
</feature>
<evidence type="ECO:0000256" key="7">
    <source>
        <dbReference type="RuleBase" id="RU367016"/>
    </source>
</evidence>
<dbReference type="Pfam" id="PF09335">
    <property type="entry name" value="VTT_dom"/>
    <property type="match status" value="1"/>
</dbReference>
<feature type="transmembrane region" description="Helical" evidence="7">
    <location>
        <begin position="181"/>
        <end position="199"/>
    </location>
</feature>
<evidence type="ECO:0000256" key="8">
    <source>
        <dbReference type="SAM" id="MobiDB-lite"/>
    </source>
</evidence>
<feature type="transmembrane region" description="Helical" evidence="7">
    <location>
        <begin position="155"/>
        <end position="175"/>
    </location>
</feature>
<keyword evidence="3 7" id="KW-1003">Cell membrane</keyword>
<evidence type="ECO:0000256" key="5">
    <source>
        <dbReference type="ARBA" id="ARBA00022989"/>
    </source>
</evidence>
<feature type="region of interest" description="Disordered" evidence="8">
    <location>
        <begin position="227"/>
        <end position="253"/>
    </location>
</feature>
<evidence type="ECO:0000256" key="4">
    <source>
        <dbReference type="ARBA" id="ARBA00022692"/>
    </source>
</evidence>
<feature type="transmembrane region" description="Helical" evidence="7">
    <location>
        <begin position="65"/>
        <end position="87"/>
    </location>
</feature>
<gene>
    <name evidence="10" type="ORF">QQX04_00890</name>
</gene>
<evidence type="ECO:0000259" key="9">
    <source>
        <dbReference type="Pfam" id="PF09335"/>
    </source>
</evidence>
<dbReference type="PANTHER" id="PTHR30353">
    <property type="entry name" value="INNER MEMBRANE PROTEIN DEDA-RELATED"/>
    <property type="match status" value="1"/>
</dbReference>
<sequence length="253" mass="28430">MNDTLDWILHLSSRLNEWILHFAESLWIYPLTFLMSLIDGFFPVVPSESIVIATSTASVQTGTPILIFIFLVAATGAWCGDQVAYWIGSRFDVRRWGIFTRDKARHSLDWAEHQLERRGTSFIIAARFIPMGRVAVNLMAGALRFPRKRFMGVDAVAVTIWAVWGILLGTVAGSIFDEDNLFVSVVVGIVMGTVLGFFVDKILSLFGLTKPELPDLAGDIEQRLETGELEVRPTLKERRAERHGAHPREDDDQ</sequence>
<evidence type="ECO:0000256" key="3">
    <source>
        <dbReference type="ARBA" id="ARBA00022475"/>
    </source>
</evidence>
<evidence type="ECO:0000256" key="6">
    <source>
        <dbReference type="ARBA" id="ARBA00023136"/>
    </source>
</evidence>
<reference evidence="10" key="1">
    <citation type="submission" date="2023-06" db="EMBL/GenBank/DDBJ databases">
        <title>SYSU T00b26.</title>
        <authorList>
            <person name="Gao L."/>
            <person name="Fang B.-Z."/>
            <person name="Li W.-J."/>
        </authorList>
    </citation>
    <scope>NUCLEOTIDE SEQUENCE</scope>
    <source>
        <strain evidence="10">SYSU T00b26</strain>
    </source>
</reference>
<feature type="transmembrane region" description="Helical" evidence="7">
    <location>
        <begin position="122"/>
        <end position="143"/>
    </location>
</feature>
<evidence type="ECO:0000256" key="1">
    <source>
        <dbReference type="ARBA" id="ARBA00004651"/>
    </source>
</evidence>
<name>A0ABT8FXM2_9MICO</name>
<evidence type="ECO:0000256" key="2">
    <source>
        <dbReference type="ARBA" id="ARBA00010792"/>
    </source>
</evidence>
<dbReference type="InterPro" id="IPR032816">
    <property type="entry name" value="VTT_dom"/>
</dbReference>
<keyword evidence="11" id="KW-1185">Reference proteome</keyword>
<comment type="similarity">
    <text evidence="2 7">Belongs to the DedA family.</text>
</comment>
<keyword evidence="6 7" id="KW-0472">Membrane</keyword>
<keyword evidence="4 7" id="KW-0812">Transmembrane</keyword>
<organism evidence="10 11">
    <name type="scientific">Demequina zhanjiangensis</name>
    <dbReference type="NCBI Taxonomy" id="3051659"/>
    <lineage>
        <taxon>Bacteria</taxon>
        <taxon>Bacillati</taxon>
        <taxon>Actinomycetota</taxon>
        <taxon>Actinomycetes</taxon>
        <taxon>Micrococcales</taxon>
        <taxon>Demequinaceae</taxon>
        <taxon>Demequina</taxon>
    </lineage>
</organism>
<dbReference type="PANTHER" id="PTHR30353:SF0">
    <property type="entry name" value="TRANSMEMBRANE PROTEIN"/>
    <property type="match status" value="1"/>
</dbReference>
<protein>
    <submittedName>
        <fullName evidence="10">DedA family protein</fullName>
    </submittedName>
</protein>
<dbReference type="Proteomes" id="UP001172738">
    <property type="component" value="Unassembled WGS sequence"/>
</dbReference>
<keyword evidence="5 7" id="KW-1133">Transmembrane helix</keyword>
<dbReference type="InterPro" id="IPR032818">
    <property type="entry name" value="DedA-like"/>
</dbReference>
<evidence type="ECO:0000313" key="11">
    <source>
        <dbReference type="Proteomes" id="UP001172738"/>
    </source>
</evidence>